<comment type="similarity">
    <text evidence="1 5">Belongs to the eukaryotic ribosomal protein eL39 family.</text>
</comment>
<evidence type="ECO:0000256" key="2">
    <source>
        <dbReference type="ARBA" id="ARBA00022980"/>
    </source>
</evidence>
<evidence type="ECO:0000256" key="5">
    <source>
        <dbReference type="HAMAP-Rule" id="MF_00629"/>
    </source>
</evidence>
<proteinExistence type="inferred from homology"/>
<dbReference type="GO" id="GO:0005840">
    <property type="term" value="C:ribosome"/>
    <property type="evidence" value="ECO:0007669"/>
    <property type="project" value="UniProtKB-KW"/>
</dbReference>
<dbReference type="AlphaFoldDB" id="A0A830GXK5"/>
<dbReference type="Proteomes" id="UP000610960">
    <property type="component" value="Unassembled WGS sequence"/>
</dbReference>
<evidence type="ECO:0000313" key="8">
    <source>
        <dbReference type="Proteomes" id="UP000610960"/>
    </source>
</evidence>
<reference evidence="7" key="1">
    <citation type="journal article" date="2014" name="Int. J. Syst. Evol. Microbiol.">
        <title>Complete genome sequence of Corynebacterium casei LMG S-19264T (=DSM 44701T), isolated from a smear-ripened cheese.</title>
        <authorList>
            <consortium name="US DOE Joint Genome Institute (JGI-PGF)"/>
            <person name="Walter F."/>
            <person name="Albersmeier A."/>
            <person name="Kalinowski J."/>
            <person name="Ruckert C."/>
        </authorList>
    </citation>
    <scope>NUCLEOTIDE SEQUENCE</scope>
    <source>
        <strain evidence="7">JCM 10088</strain>
    </source>
</reference>
<dbReference type="InterPro" id="IPR023626">
    <property type="entry name" value="Ribosomal_eL39_dom_sf"/>
</dbReference>
<dbReference type="GO" id="GO:1990904">
    <property type="term" value="C:ribonucleoprotein complex"/>
    <property type="evidence" value="ECO:0007669"/>
    <property type="project" value="UniProtKB-KW"/>
</dbReference>
<dbReference type="GO" id="GO:0006412">
    <property type="term" value="P:translation"/>
    <property type="evidence" value="ECO:0007669"/>
    <property type="project" value="UniProtKB-UniRule"/>
</dbReference>
<keyword evidence="8" id="KW-1185">Reference proteome</keyword>
<keyword evidence="3 5" id="KW-0687">Ribonucleoprotein</keyword>
<comment type="caution">
    <text evidence="7">The sequence shown here is derived from an EMBL/GenBank/DDBJ whole genome shotgun (WGS) entry which is preliminary data.</text>
</comment>
<dbReference type="SUPFAM" id="SSF48662">
    <property type="entry name" value="Ribosomal protein L39e"/>
    <property type="match status" value="1"/>
</dbReference>
<organism evidence="7 8">
    <name type="scientific">Thermocladium modestius</name>
    <dbReference type="NCBI Taxonomy" id="62609"/>
    <lineage>
        <taxon>Archaea</taxon>
        <taxon>Thermoproteota</taxon>
        <taxon>Thermoprotei</taxon>
        <taxon>Thermoproteales</taxon>
        <taxon>Thermoproteaceae</taxon>
        <taxon>Thermocladium</taxon>
    </lineage>
</organism>
<dbReference type="Pfam" id="PF00832">
    <property type="entry name" value="Ribosomal_L39"/>
    <property type="match status" value="1"/>
</dbReference>
<feature type="compositionally biased region" description="Low complexity" evidence="6">
    <location>
        <begin position="16"/>
        <end position="28"/>
    </location>
</feature>
<dbReference type="Gene3D" id="1.10.1620.10">
    <property type="entry name" value="Ribosomal protein L39e"/>
    <property type="match status" value="1"/>
</dbReference>
<dbReference type="PROSITE" id="PS00051">
    <property type="entry name" value="RIBOSOMAL_L39E"/>
    <property type="match status" value="1"/>
</dbReference>
<dbReference type="HAMAP" id="MF_00629">
    <property type="entry name" value="Ribosomal_eL39"/>
    <property type="match status" value="1"/>
</dbReference>
<sequence length="54" mass="6344">MSNMASHKPLGRKLRLSAAARRNRNPPSWVVVKTNRRVTLSYTKRNWRRNKLGI</sequence>
<protein>
    <recommendedName>
        <fullName evidence="4 5">Large ribosomal subunit protein eL39</fullName>
    </recommendedName>
</protein>
<dbReference type="InterPro" id="IPR000077">
    <property type="entry name" value="Ribosomal_eL39"/>
</dbReference>
<evidence type="ECO:0000313" key="7">
    <source>
        <dbReference type="EMBL" id="GGP21739.1"/>
    </source>
</evidence>
<evidence type="ECO:0000256" key="3">
    <source>
        <dbReference type="ARBA" id="ARBA00023274"/>
    </source>
</evidence>
<accession>A0A830GXK5</accession>
<evidence type="ECO:0000256" key="1">
    <source>
        <dbReference type="ARBA" id="ARBA00009339"/>
    </source>
</evidence>
<dbReference type="InterPro" id="IPR020083">
    <property type="entry name" value="Ribosomal_eL39_CS"/>
</dbReference>
<evidence type="ECO:0000256" key="6">
    <source>
        <dbReference type="SAM" id="MobiDB-lite"/>
    </source>
</evidence>
<dbReference type="NCBIfam" id="NF002316">
    <property type="entry name" value="PRK01242.1"/>
    <property type="match status" value="1"/>
</dbReference>
<dbReference type="EMBL" id="BMNL01000003">
    <property type="protein sequence ID" value="GGP21739.1"/>
    <property type="molecule type" value="Genomic_DNA"/>
</dbReference>
<gene>
    <name evidence="5 7" type="primary">rpl39e</name>
    <name evidence="7" type="ORF">GCM10007981_14770</name>
</gene>
<feature type="region of interest" description="Disordered" evidence="6">
    <location>
        <begin position="1"/>
        <end position="28"/>
    </location>
</feature>
<evidence type="ECO:0000256" key="4">
    <source>
        <dbReference type="ARBA" id="ARBA00035234"/>
    </source>
</evidence>
<dbReference type="GO" id="GO:0003735">
    <property type="term" value="F:structural constituent of ribosome"/>
    <property type="evidence" value="ECO:0007669"/>
    <property type="project" value="InterPro"/>
</dbReference>
<name>A0A830GXK5_9CREN</name>
<reference evidence="7" key="2">
    <citation type="submission" date="2020-09" db="EMBL/GenBank/DDBJ databases">
        <authorList>
            <person name="Sun Q."/>
            <person name="Ohkuma M."/>
        </authorList>
    </citation>
    <scope>NUCLEOTIDE SEQUENCE</scope>
    <source>
        <strain evidence="7">JCM 10088</strain>
    </source>
</reference>
<keyword evidence="2 5" id="KW-0689">Ribosomal protein</keyword>